<proteinExistence type="predicted"/>
<feature type="transmembrane region" description="Helical" evidence="1">
    <location>
        <begin position="350"/>
        <end position="372"/>
    </location>
</feature>
<organism evidence="2 3">
    <name type="scientific">Fulvivirga sediminis</name>
    <dbReference type="NCBI Taxonomy" id="2803949"/>
    <lineage>
        <taxon>Bacteria</taxon>
        <taxon>Pseudomonadati</taxon>
        <taxon>Bacteroidota</taxon>
        <taxon>Cytophagia</taxon>
        <taxon>Cytophagales</taxon>
        <taxon>Fulvivirgaceae</taxon>
        <taxon>Fulvivirga</taxon>
    </lineage>
</organism>
<name>A0A937F9T9_9BACT</name>
<keyword evidence="3" id="KW-1185">Reference proteome</keyword>
<keyword evidence="1" id="KW-0812">Transmembrane</keyword>
<reference evidence="2" key="1">
    <citation type="submission" date="2021-01" db="EMBL/GenBank/DDBJ databases">
        <title>Fulvivirga kasyanovii gen. nov., sp nov., a novel member of the phylum Bacteroidetes isolated from seawater in a mussel farm.</title>
        <authorList>
            <person name="Zhao L.-H."/>
            <person name="Wang Z.-J."/>
        </authorList>
    </citation>
    <scope>NUCLEOTIDE SEQUENCE</scope>
    <source>
        <strain evidence="2">2943</strain>
    </source>
</reference>
<gene>
    <name evidence="2" type="ORF">JL102_12355</name>
</gene>
<evidence type="ECO:0000313" key="3">
    <source>
        <dbReference type="Proteomes" id="UP000659388"/>
    </source>
</evidence>
<feature type="transmembrane region" description="Helical" evidence="1">
    <location>
        <begin position="111"/>
        <end position="133"/>
    </location>
</feature>
<protein>
    <submittedName>
        <fullName evidence="2">DUF4153 domain-containing protein</fullName>
    </submittedName>
</protein>
<feature type="transmembrane region" description="Helical" evidence="1">
    <location>
        <begin position="82"/>
        <end position="99"/>
    </location>
</feature>
<dbReference type="InterPro" id="IPR025291">
    <property type="entry name" value="DUF4153"/>
</dbReference>
<feature type="transmembrane region" description="Helical" evidence="1">
    <location>
        <begin position="145"/>
        <end position="171"/>
    </location>
</feature>
<comment type="caution">
    <text evidence="2">The sequence shown here is derived from an EMBL/GenBank/DDBJ whole genome shotgun (WGS) entry which is preliminary data.</text>
</comment>
<sequence>MISIKTPNIRETGAMVYATIKRFPLAVISGCIAVFASCYFVDLDFESTELKNTFLRLIMVSSLGIAYFTALKLMAESLGQRFWKYVLGALGVVCLVIYYSVMSADLQVVDWVRYILFGIIAHLMVSFAPFLLVKGKEGFWRYNKNLFLQIVTAFFFAMVIYMGLALALLALDKLFDINFSSKLYLKLFYVVSGLFSMLYFLGGMPRQQELYADEEAFSKGLSVFTQYILIPLVGIYNLILYIYTIKILISWDWPRGWLGYLFISYAVLGILSYLLIYPLAQSGERGWLRVFSRWFFFSLIPLVVVLFLAIYRRVDEYGLTENRYFLYLLDFWLLGMAVYFSFFKNKNIKIVPLSLAIVILLSSFGPWGAFGWSARNQVNRFQGLIKKAEAGGLSFNERKDVSSVIHYLARRRKLAHLQPYFKADVDSLYDHNYSGYAEVLLREYEIDYVNEWQRDSTMASAFSYYSIKQNYYLNVGDYDQFLSCSQVGSSGPIKVEDWENLVIDSLKTSINLKPFITQLKKKHSGGSYDMEPDQLMLEGENDDIKFKIYFLSVSLRRDADGQYEVQGLGFNMFFKKKGKK</sequence>
<keyword evidence="1" id="KW-1133">Transmembrane helix</keyword>
<feature type="transmembrane region" description="Helical" evidence="1">
    <location>
        <begin position="291"/>
        <end position="312"/>
    </location>
</feature>
<keyword evidence="1" id="KW-0472">Membrane</keyword>
<feature type="transmembrane region" description="Helical" evidence="1">
    <location>
        <begin position="257"/>
        <end position="279"/>
    </location>
</feature>
<accession>A0A937F9T9</accession>
<evidence type="ECO:0000313" key="2">
    <source>
        <dbReference type="EMBL" id="MBL3656929.1"/>
    </source>
</evidence>
<feature type="transmembrane region" description="Helical" evidence="1">
    <location>
        <begin position="54"/>
        <end position="75"/>
    </location>
</feature>
<dbReference type="Proteomes" id="UP000659388">
    <property type="component" value="Unassembled WGS sequence"/>
</dbReference>
<feature type="transmembrane region" description="Helical" evidence="1">
    <location>
        <begin position="23"/>
        <end position="42"/>
    </location>
</feature>
<dbReference type="RefSeq" id="WP_202244726.1">
    <property type="nucleotide sequence ID" value="NZ_JAESIY010000006.1"/>
</dbReference>
<evidence type="ECO:0000256" key="1">
    <source>
        <dbReference type="SAM" id="Phobius"/>
    </source>
</evidence>
<dbReference type="AlphaFoldDB" id="A0A937F9T9"/>
<feature type="transmembrane region" description="Helical" evidence="1">
    <location>
        <begin position="223"/>
        <end position="245"/>
    </location>
</feature>
<dbReference type="EMBL" id="JAESIY010000006">
    <property type="protein sequence ID" value="MBL3656929.1"/>
    <property type="molecule type" value="Genomic_DNA"/>
</dbReference>
<dbReference type="Pfam" id="PF13687">
    <property type="entry name" value="DUF4153"/>
    <property type="match status" value="1"/>
</dbReference>
<feature type="transmembrane region" description="Helical" evidence="1">
    <location>
        <begin position="183"/>
        <end position="202"/>
    </location>
</feature>
<feature type="transmembrane region" description="Helical" evidence="1">
    <location>
        <begin position="324"/>
        <end position="343"/>
    </location>
</feature>